<evidence type="ECO:0000259" key="2">
    <source>
        <dbReference type="PROSITE" id="PS50234"/>
    </source>
</evidence>
<dbReference type="Pfam" id="PF13768">
    <property type="entry name" value="VWA_3"/>
    <property type="match status" value="1"/>
</dbReference>
<accession>A0A2S0VSI2</accession>
<feature type="domain" description="VWFA" evidence="2">
    <location>
        <begin position="352"/>
        <end position="532"/>
    </location>
</feature>
<dbReference type="PANTHER" id="PTHR45737:SF6">
    <property type="entry name" value="VON WILLEBRAND FACTOR A DOMAIN-CONTAINING PROTEIN 5A"/>
    <property type="match status" value="1"/>
</dbReference>
<reference evidence="4 5" key="1">
    <citation type="submission" date="2018-01" db="EMBL/GenBank/DDBJ databases">
        <title>Genome sequence of a Cantenovulum-like bacteria.</title>
        <authorList>
            <person name="Tan W.R."/>
            <person name="Lau N.-S."/>
            <person name="Go F."/>
            <person name="Amirul A.-A.A."/>
        </authorList>
    </citation>
    <scope>NUCLEOTIDE SEQUENCE [LARGE SCALE GENOMIC DNA]</scope>
    <source>
        <strain evidence="4 5">CCB-QB4</strain>
    </source>
</reference>
<proteinExistence type="predicted"/>
<dbReference type="SMART" id="SM00327">
    <property type="entry name" value="VWA"/>
    <property type="match status" value="1"/>
</dbReference>
<sequence>MRALKTLIIISIWLLGATIIGLAWADETVNSQRVNPKTNQAWLSLDQVKSSQLLFEAKVANTNSQQPAQPPLYWQAPTVQTQVNMTIQGVVSTTQLKQRFTNASDDWQHAVYVFPLPTDAAVSHLQITIGERVIVGEIKTKTAAKRTFEQAKRDGKKAALLSQHRPNLFTTKLANIAPHETIEVELVYFESVKFDSGEFSLTFPMTITPRYMPNDEHQQPTFQQHIIDPETESETASNTDNSPLPHMAFTLQAPAEQKIDLRVNLNAGARLSRFRSLNHSVMMTERAHGEYQLRLDDHQPDKDFTLVWRYENQDLPTVLNFNQHYDNKLYGLLMIMPDVTSDPSDETLQPRELTFVLDTSGSMAGDSLNQAKLAFKQALTSLTAQDKFQVIMFNSMAAQLFHQPVLANSKNKQQAWRHVASLKAEGGTNIADALDLALTPPSSRLPLVHEQADSELLAQIVFLTDGSVGNEAELFQSIEHKIGNKRLFTVGLGSAPNRYFMKQAAELGRGSYHFIASSKHLPTELTKLFTKLRSPVLTDLEFTLAQSQASIDVTPNPIPDVYRGQPVVLNYVIDSSVADNSFIDIRASEKNGVQPHDATLSGRYQQTDWQQYLPDLINQSTGHLATASAQTTKLPIPALASVWAKKQVANLNQQMMLGGDREQLKHQITNLGLNYRLVTPFTSFVAVEQQVSRPNSIPASEKRIANSLPSGQRLPQTALGLQASLNLAFLILVFCSLLLWLRHKLKAKLACDKQPQGQNHAN</sequence>
<dbReference type="Pfam" id="PF08487">
    <property type="entry name" value="VIT"/>
    <property type="match status" value="1"/>
</dbReference>
<dbReference type="InterPro" id="IPR022440">
    <property type="entry name" value="CHP03788"/>
</dbReference>
<evidence type="ECO:0000313" key="4">
    <source>
        <dbReference type="EMBL" id="AWB67143.1"/>
    </source>
</evidence>
<protein>
    <submittedName>
        <fullName evidence="4">Marine proteobacterial sortase target protein</fullName>
    </submittedName>
</protein>
<dbReference type="SUPFAM" id="SSF53300">
    <property type="entry name" value="vWA-like"/>
    <property type="match status" value="1"/>
</dbReference>
<keyword evidence="5" id="KW-1185">Reference proteome</keyword>
<dbReference type="Proteomes" id="UP000244441">
    <property type="component" value="Chromosome"/>
</dbReference>
<dbReference type="SMART" id="SM00609">
    <property type="entry name" value="VIT"/>
    <property type="match status" value="1"/>
</dbReference>
<dbReference type="OrthoDB" id="9784383at2"/>
<dbReference type="RefSeq" id="WP_108603192.1">
    <property type="nucleotide sequence ID" value="NZ_CP026604.1"/>
</dbReference>
<keyword evidence="1" id="KW-0812">Transmembrane</keyword>
<keyword evidence="1" id="KW-0472">Membrane</keyword>
<dbReference type="InterPro" id="IPR013694">
    <property type="entry name" value="VIT"/>
</dbReference>
<evidence type="ECO:0000256" key="1">
    <source>
        <dbReference type="SAM" id="Phobius"/>
    </source>
</evidence>
<dbReference type="NCBIfam" id="TIGR03788">
    <property type="entry name" value="marine_srt_targ"/>
    <property type="match status" value="1"/>
</dbReference>
<dbReference type="PANTHER" id="PTHR45737">
    <property type="entry name" value="VON WILLEBRAND FACTOR A DOMAIN-CONTAINING PROTEIN 5A"/>
    <property type="match status" value="1"/>
</dbReference>
<feature type="transmembrane region" description="Helical" evidence="1">
    <location>
        <begin position="719"/>
        <end position="741"/>
    </location>
</feature>
<feature type="domain" description="VIT" evidence="3">
    <location>
        <begin position="62"/>
        <end position="190"/>
    </location>
</feature>
<evidence type="ECO:0000259" key="3">
    <source>
        <dbReference type="PROSITE" id="PS51468"/>
    </source>
</evidence>
<keyword evidence="1" id="KW-1133">Transmembrane helix</keyword>
<dbReference type="EMBL" id="CP026604">
    <property type="protein sequence ID" value="AWB67143.1"/>
    <property type="molecule type" value="Genomic_DNA"/>
</dbReference>
<dbReference type="InterPro" id="IPR002035">
    <property type="entry name" value="VWF_A"/>
</dbReference>
<evidence type="ECO:0000313" key="5">
    <source>
        <dbReference type="Proteomes" id="UP000244441"/>
    </source>
</evidence>
<gene>
    <name evidence="4" type="ORF">C2869_12170</name>
</gene>
<dbReference type="PROSITE" id="PS50234">
    <property type="entry name" value="VWFA"/>
    <property type="match status" value="1"/>
</dbReference>
<dbReference type="Gene3D" id="3.40.50.410">
    <property type="entry name" value="von Willebrand factor, type A domain"/>
    <property type="match status" value="1"/>
</dbReference>
<dbReference type="AlphaFoldDB" id="A0A2S0VSI2"/>
<organism evidence="4 5">
    <name type="scientific">Saccharobesus litoralis</name>
    <dbReference type="NCBI Taxonomy" id="2172099"/>
    <lineage>
        <taxon>Bacteria</taxon>
        <taxon>Pseudomonadati</taxon>
        <taxon>Pseudomonadota</taxon>
        <taxon>Gammaproteobacteria</taxon>
        <taxon>Alteromonadales</taxon>
        <taxon>Alteromonadaceae</taxon>
        <taxon>Saccharobesus</taxon>
    </lineage>
</organism>
<dbReference type="PROSITE" id="PS51468">
    <property type="entry name" value="VIT"/>
    <property type="match status" value="1"/>
</dbReference>
<name>A0A2S0VSI2_9ALTE</name>
<dbReference type="KEGG" id="cate:C2869_12170"/>
<dbReference type="InterPro" id="IPR036465">
    <property type="entry name" value="vWFA_dom_sf"/>
</dbReference>